<dbReference type="Proteomes" id="UP000000260">
    <property type="component" value="Chromosome"/>
</dbReference>
<dbReference type="KEGG" id="esa:ESA_02117"/>
<reference evidence="1 2" key="1">
    <citation type="journal article" date="2010" name="PLoS ONE">
        <title>Genome sequence of Cronobacter sakazakii BAA-894 and comparative genomic hybridization analysis with other Cronobacter species.</title>
        <authorList>
            <person name="Kucerova E."/>
            <person name="Clifton S.W."/>
            <person name="Xia X.Q."/>
            <person name="Long F."/>
            <person name="Porwollik S."/>
            <person name="Fulton L."/>
            <person name="Fronick C."/>
            <person name="Minx P."/>
            <person name="Kyung K."/>
            <person name="Warren W."/>
            <person name="Fulton R."/>
            <person name="Feng D."/>
            <person name="Wollam A."/>
            <person name="Shah N."/>
            <person name="Bhonagiri V."/>
            <person name="Nash W.E."/>
            <person name="Hallsworth-Pepin K."/>
            <person name="Wilson R.K."/>
            <person name="McClelland M."/>
            <person name="Forsythe S.J."/>
        </authorList>
    </citation>
    <scope>NUCLEOTIDE SEQUENCE [LARGE SCALE GENOMIC DNA]</scope>
    <source>
        <strain evidence="1 2">ATCC BAA-894</strain>
    </source>
</reference>
<protein>
    <submittedName>
        <fullName evidence="1">Uncharacterized protein</fullName>
    </submittedName>
</protein>
<organism evidence="1 2">
    <name type="scientific">Cronobacter sakazakii (strain ATCC BAA-894)</name>
    <name type="common">Enterobacter sakazakii</name>
    <dbReference type="NCBI Taxonomy" id="290339"/>
    <lineage>
        <taxon>Bacteria</taxon>
        <taxon>Pseudomonadati</taxon>
        <taxon>Pseudomonadota</taxon>
        <taxon>Gammaproteobacteria</taxon>
        <taxon>Enterobacterales</taxon>
        <taxon>Enterobacteriaceae</taxon>
        <taxon>Cronobacter</taxon>
    </lineage>
</organism>
<proteinExistence type="predicted"/>
<dbReference type="HOGENOM" id="CLU_3250252_0_0_6"/>
<dbReference type="EMBL" id="CP000783">
    <property type="protein sequence ID" value="ABU77366.1"/>
    <property type="molecule type" value="Genomic_DNA"/>
</dbReference>
<keyword evidence="2" id="KW-1185">Reference proteome</keyword>
<sequence>MIFRFFSYAQSPSDSGAKVKKEAENGSVHACVTLRLNGEFSY</sequence>
<gene>
    <name evidence="1" type="ordered locus">ESA_02117</name>
</gene>
<name>A7MNZ0_CROS8</name>
<evidence type="ECO:0000313" key="1">
    <source>
        <dbReference type="EMBL" id="ABU77366.1"/>
    </source>
</evidence>
<evidence type="ECO:0000313" key="2">
    <source>
        <dbReference type="Proteomes" id="UP000000260"/>
    </source>
</evidence>
<dbReference type="AlphaFoldDB" id="A7MNZ0"/>
<accession>A7MNZ0</accession>